<evidence type="ECO:0000313" key="1">
    <source>
        <dbReference type="EMBL" id="KAL3803352.1"/>
    </source>
</evidence>
<dbReference type="AlphaFoldDB" id="A0ABD3QSC3"/>
<organism evidence="1 2">
    <name type="scientific">Cyclotella cryptica</name>
    <dbReference type="NCBI Taxonomy" id="29204"/>
    <lineage>
        <taxon>Eukaryota</taxon>
        <taxon>Sar</taxon>
        <taxon>Stramenopiles</taxon>
        <taxon>Ochrophyta</taxon>
        <taxon>Bacillariophyta</taxon>
        <taxon>Coscinodiscophyceae</taxon>
        <taxon>Thalassiosirophycidae</taxon>
        <taxon>Stephanodiscales</taxon>
        <taxon>Stephanodiscaceae</taxon>
        <taxon>Cyclotella</taxon>
    </lineage>
</organism>
<dbReference type="EMBL" id="JABMIG020000014">
    <property type="protein sequence ID" value="KAL3803352.1"/>
    <property type="molecule type" value="Genomic_DNA"/>
</dbReference>
<protein>
    <submittedName>
        <fullName evidence="1">Uncharacterized protein</fullName>
    </submittedName>
</protein>
<gene>
    <name evidence="1" type="ORF">HJC23_009316</name>
</gene>
<dbReference type="SUPFAM" id="SSF53335">
    <property type="entry name" value="S-adenosyl-L-methionine-dependent methyltransferases"/>
    <property type="match status" value="1"/>
</dbReference>
<proteinExistence type="predicted"/>
<reference evidence="1 2" key="1">
    <citation type="journal article" date="2020" name="G3 (Bethesda)">
        <title>Improved Reference Genome for Cyclotella cryptica CCMP332, a Model for Cell Wall Morphogenesis, Salinity Adaptation, and Lipid Production in Diatoms (Bacillariophyta).</title>
        <authorList>
            <person name="Roberts W.R."/>
            <person name="Downey K.M."/>
            <person name="Ruck E.C."/>
            <person name="Traller J.C."/>
            <person name="Alverson A.J."/>
        </authorList>
    </citation>
    <scope>NUCLEOTIDE SEQUENCE [LARGE SCALE GENOMIC DNA]</scope>
    <source>
        <strain evidence="1 2">CCMP332</strain>
    </source>
</reference>
<evidence type="ECO:0000313" key="2">
    <source>
        <dbReference type="Proteomes" id="UP001516023"/>
    </source>
</evidence>
<keyword evidence="2" id="KW-1185">Reference proteome</keyword>
<dbReference type="Proteomes" id="UP001516023">
    <property type="component" value="Unassembled WGS sequence"/>
</dbReference>
<accession>A0ABD3QSC3</accession>
<dbReference type="InterPro" id="IPR029063">
    <property type="entry name" value="SAM-dependent_MTases_sf"/>
</dbReference>
<dbReference type="Gene3D" id="3.40.50.150">
    <property type="entry name" value="Vaccinia Virus protein VP39"/>
    <property type="match status" value="1"/>
</dbReference>
<dbReference type="Pfam" id="PF13578">
    <property type="entry name" value="Methyltransf_24"/>
    <property type="match status" value="1"/>
</dbReference>
<sequence>MSSERDAAAAAPKFQHFHSKSGFRCMVRLVVGFAFLLNYLQSNVTRLQPSPPHSGSPNSFDKEKCAAEIDAAVDSFRRDNAHLRIIDDIGPALELITDPTLRGDILEVSLSEIGSTCSQEWTFTLLMAVAQRAANASPFCAGHNRALWLAFQDDDDSCVDTVKKIFRGQSFHVMDSQQRNHASFSVDVPVFLVVGPLQQTLADIPIDDVAFLRISDHHSTYDHDTEALRRREKDALIALFSFYRRVHIGGFVSLVGVWDIDGVKEFFTDAELNKQTNVTLSPTLSSILFKKENTHIRIPPRFRKDVITRSVDQKVLDAWTILDGWHRDTVRKFFGHVGTNPYQSYRYIEALQHVVKKKTKLGGGAGPVTVNVCETGFNGGHSAMLFLSFLERGSVNINYWGWDLKQVGSASPIADKMTERYGNNFHIVWGDSKETLKEARKLMGDERCDFIVVDGDHSKQGVVSDLDNFLQVASPGAVVFGDDCAPYKRTVPKSEEMLKGWMEFVEKGQIVSVANYRNPDLPSPGFVEGLVPPSIDIG</sequence>
<comment type="caution">
    <text evidence="1">The sequence shown here is derived from an EMBL/GenBank/DDBJ whole genome shotgun (WGS) entry which is preliminary data.</text>
</comment>
<name>A0ABD3QSC3_9STRA</name>